<dbReference type="STRING" id="1462993.A6V36_30425"/>
<dbReference type="OrthoDB" id="9114935at2"/>
<keyword evidence="3" id="KW-1185">Reference proteome</keyword>
<dbReference type="EMBL" id="LXJZ01000175">
    <property type="protein sequence ID" value="OAJ58561.1"/>
    <property type="molecule type" value="Genomic_DNA"/>
</dbReference>
<evidence type="ECO:0000313" key="4">
    <source>
        <dbReference type="Proteomes" id="UP000078116"/>
    </source>
</evidence>
<dbReference type="Proteomes" id="UP000077961">
    <property type="component" value="Unassembled WGS sequence"/>
</dbReference>
<name>A0A1A9N4I3_9BURK</name>
<evidence type="ECO:0000313" key="3">
    <source>
        <dbReference type="Proteomes" id="UP000077961"/>
    </source>
</evidence>
<gene>
    <name evidence="2" type="ORF">A6V36_30425</name>
    <name evidence="1" type="ORF">A6V37_32195</name>
</gene>
<reference evidence="3 4" key="1">
    <citation type="submission" date="2016-04" db="EMBL/GenBank/DDBJ databases">
        <title>Reclassification of Paraburkholderia panaciterrae (Farh et al. 2015) Dobritsa &amp; Samadpour 2016 as a later homotypic synonym of Paraburkholderia ginsengiterrae (Farh et al. 2015) Dobritsa &amp; Samadpour 2016.</title>
        <authorList>
            <person name="Dobritsa A.P."/>
            <person name="Kutumbaka K."/>
            <person name="Samadpour M."/>
        </authorList>
    </citation>
    <scope>NUCLEOTIDE SEQUENCE [LARGE SCALE GENOMIC DNA]</scope>
    <source>
        <strain evidence="1 4">DCY85</strain>
        <strain evidence="2 3">DCY85-1</strain>
    </source>
</reference>
<comment type="caution">
    <text evidence="1">The sequence shown here is derived from an EMBL/GenBank/DDBJ whole genome shotgun (WGS) entry which is preliminary data.</text>
</comment>
<dbReference type="AlphaFoldDB" id="A0A1A9N4I3"/>
<accession>A0A1A9N4I3</accession>
<sequence>MKVRDLLRNLEAADVDAVVLYLAPYADESEADEIVQVRVSNELWTCERHRSKDGRIDKIYHPVVGGLSLAWNETTDQHRPERAVILSSTLGAQYG</sequence>
<evidence type="ECO:0000313" key="2">
    <source>
        <dbReference type="EMBL" id="OAJ58561.1"/>
    </source>
</evidence>
<dbReference type="EMBL" id="LXKA01000337">
    <property type="protein sequence ID" value="OAJ55980.1"/>
    <property type="molecule type" value="Genomic_DNA"/>
</dbReference>
<protein>
    <submittedName>
        <fullName evidence="1">Uncharacterized protein</fullName>
    </submittedName>
</protein>
<dbReference type="Proteomes" id="UP000078116">
    <property type="component" value="Unassembled WGS sequence"/>
</dbReference>
<organism evidence="1 4">
    <name type="scientific">Paraburkholderia ginsengiterrae</name>
    <dbReference type="NCBI Taxonomy" id="1462993"/>
    <lineage>
        <taxon>Bacteria</taxon>
        <taxon>Pseudomonadati</taxon>
        <taxon>Pseudomonadota</taxon>
        <taxon>Betaproteobacteria</taxon>
        <taxon>Burkholderiales</taxon>
        <taxon>Burkholderiaceae</taxon>
        <taxon>Paraburkholderia</taxon>
    </lineage>
</organism>
<dbReference type="RefSeq" id="WP_064268264.1">
    <property type="nucleotide sequence ID" value="NZ_LXJZ01000175.1"/>
</dbReference>
<evidence type="ECO:0000313" key="1">
    <source>
        <dbReference type="EMBL" id="OAJ55980.1"/>
    </source>
</evidence>
<proteinExistence type="predicted"/>